<name>A0ABX6IE32_9ACTN</name>
<feature type="compositionally biased region" description="Low complexity" evidence="1">
    <location>
        <begin position="406"/>
        <end position="422"/>
    </location>
</feature>
<dbReference type="InterPro" id="IPR014867">
    <property type="entry name" value="Spore_coat_CotH_CotH2/3/7"/>
</dbReference>
<gene>
    <name evidence="2" type="ORF">GII31_00680</name>
</gene>
<reference evidence="2" key="1">
    <citation type="journal article" date="2021" name="Nat. Microbiol.">
        <title>Cocultivation of an ultrasmall environmental parasitic bacterium with lytic ability against bacteria associated with wastewater foams.</title>
        <authorList>
            <person name="Batinovic S."/>
            <person name="Rose J.J.A."/>
            <person name="Ratcliffe J."/>
            <person name="Seviour R.J."/>
            <person name="Petrovski S."/>
        </authorList>
    </citation>
    <scope>NUCLEOTIDE SEQUENCE</scope>
    <source>
        <strain evidence="2">CON9</strain>
    </source>
</reference>
<accession>A0ABX6IE32</accession>
<proteinExistence type="predicted"/>
<dbReference type="RefSeq" id="WP_213245869.1">
    <property type="nucleotide sequence ID" value="NZ_CP045806.1"/>
</dbReference>
<dbReference type="Pfam" id="PF08757">
    <property type="entry name" value="CotH"/>
    <property type="match status" value="1"/>
</dbReference>
<feature type="region of interest" description="Disordered" evidence="1">
    <location>
        <begin position="390"/>
        <end position="437"/>
    </location>
</feature>
<sequence length="517" mass="56724">MEHAEQPSPNRPPRSRLRHRIPKSVRQHWKIPVILAAFVALSATVAGGWKISPIITGDESTIASEITTNIAGTVDLFDTSSEHRLTIDIPDAEYRDLLDSYEKNGDKDWVAADVVIDGTFINDVAVRLKGNSTLMGLRGNGFRPGGDKGDAGPPDAGQADGAPNTAQLERMRRTMPQVSKDDPTSLPLLLSFNEYYDGRAYQGMTELSVRPGTPVLNEATALSVTARTDQPTQRYSYVTYRINGSETASKLILEHPDEAYADSLFESNGYLYKADANSRLTYVGDDQSDYSEQFTQINSSDAGNLQPIINLARWLDRADDEEFDSDLAQRVDVDSLTKYVATQNLLGNGDDMSGPGQNYYLWYDLATKKFTVISWDLNLAMNGDVNAGPFDKTSIGPGGGNRQQQEKAQTTDAQTDTRAGAPQGQGAGPGGAMRDTQNPLKTRFLASTAFKATYEETYWKLYEQIYRDGMADSILTEVADRVPITAKLSESDRDSAVADLRSWIAQRSKALAAKRSA</sequence>
<feature type="region of interest" description="Disordered" evidence="1">
    <location>
        <begin position="139"/>
        <end position="162"/>
    </location>
</feature>
<dbReference type="PANTHER" id="PTHR40050">
    <property type="entry name" value="INNER SPORE COAT PROTEIN H"/>
    <property type="match status" value="1"/>
</dbReference>
<dbReference type="Proteomes" id="UP001059836">
    <property type="component" value="Chromosome"/>
</dbReference>
<keyword evidence="2" id="KW-0167">Capsid protein</keyword>
<organism evidence="2 3">
    <name type="scientific">Gordonia pseudamarae</name>
    <dbReference type="NCBI Taxonomy" id="2831662"/>
    <lineage>
        <taxon>Bacteria</taxon>
        <taxon>Bacillati</taxon>
        <taxon>Actinomycetota</taxon>
        <taxon>Actinomycetes</taxon>
        <taxon>Mycobacteriales</taxon>
        <taxon>Gordoniaceae</taxon>
        <taxon>Gordonia</taxon>
    </lineage>
</organism>
<evidence type="ECO:0000313" key="3">
    <source>
        <dbReference type="Proteomes" id="UP001059836"/>
    </source>
</evidence>
<feature type="compositionally biased region" description="Low complexity" evidence="1">
    <location>
        <begin position="151"/>
        <end position="162"/>
    </location>
</feature>
<dbReference type="PANTHER" id="PTHR40050:SF1">
    <property type="entry name" value="INNER SPORE COAT PROTEIN H"/>
    <property type="match status" value="1"/>
</dbReference>
<protein>
    <submittedName>
        <fullName evidence="2">Spore coat protein CotH</fullName>
    </submittedName>
</protein>
<evidence type="ECO:0000313" key="2">
    <source>
        <dbReference type="EMBL" id="QHN33643.1"/>
    </source>
</evidence>
<keyword evidence="2" id="KW-0946">Virion</keyword>
<keyword evidence="3" id="KW-1185">Reference proteome</keyword>
<evidence type="ECO:0000256" key="1">
    <source>
        <dbReference type="SAM" id="MobiDB-lite"/>
    </source>
</evidence>
<dbReference type="EMBL" id="CP045809">
    <property type="protein sequence ID" value="QHN33643.1"/>
    <property type="molecule type" value="Genomic_DNA"/>
</dbReference>